<evidence type="ECO:0000256" key="1">
    <source>
        <dbReference type="SAM" id="SignalP"/>
    </source>
</evidence>
<dbReference type="InterPro" id="IPR012674">
    <property type="entry name" value="Calycin"/>
</dbReference>
<dbReference type="Pfam" id="PF02098">
    <property type="entry name" value="His_binding"/>
    <property type="match status" value="1"/>
</dbReference>
<dbReference type="GO" id="GO:0030682">
    <property type="term" value="P:symbiont-mediated perturbation of host defenses"/>
    <property type="evidence" value="ECO:0007669"/>
    <property type="project" value="InterPro"/>
</dbReference>
<organism evidence="2">
    <name type="scientific">Ixodes ricinus</name>
    <name type="common">Common tick</name>
    <name type="synonym">Acarus ricinus</name>
    <dbReference type="NCBI Taxonomy" id="34613"/>
    <lineage>
        <taxon>Eukaryota</taxon>
        <taxon>Metazoa</taxon>
        <taxon>Ecdysozoa</taxon>
        <taxon>Arthropoda</taxon>
        <taxon>Chelicerata</taxon>
        <taxon>Arachnida</taxon>
        <taxon>Acari</taxon>
        <taxon>Parasitiformes</taxon>
        <taxon>Ixodida</taxon>
        <taxon>Ixodoidea</taxon>
        <taxon>Ixodidae</taxon>
        <taxon>Ixodinae</taxon>
        <taxon>Ixodes</taxon>
    </lineage>
</organism>
<dbReference type="AlphaFoldDB" id="A0A6B0V235"/>
<name>A0A6B0V235_IXORI</name>
<dbReference type="Gene3D" id="2.40.128.20">
    <property type="match status" value="1"/>
</dbReference>
<dbReference type="SUPFAM" id="SSF50814">
    <property type="entry name" value="Lipocalins"/>
    <property type="match status" value="1"/>
</dbReference>
<evidence type="ECO:0000313" key="2">
    <source>
        <dbReference type="EMBL" id="MXU95962.1"/>
    </source>
</evidence>
<dbReference type="InterPro" id="IPR002970">
    <property type="entry name" value="Tick_his-bd"/>
</dbReference>
<dbReference type="GO" id="GO:0043176">
    <property type="term" value="F:amine binding"/>
    <property type="evidence" value="ECO:0007669"/>
    <property type="project" value="InterPro"/>
</dbReference>
<dbReference type="EMBL" id="GIFC01013879">
    <property type="protein sequence ID" value="MXU95962.1"/>
    <property type="molecule type" value="Transcribed_RNA"/>
</dbReference>
<keyword evidence="1" id="KW-0732">Signal</keyword>
<proteinExistence type="predicted"/>
<accession>A0A6B0V235</accession>
<feature type="chain" id="PRO_5025573875" evidence="1">
    <location>
        <begin position="18"/>
        <end position="200"/>
    </location>
</feature>
<sequence>MLVFLCTVFLALSPSFGQIDDQKCFPRGLEKHLLRTPNVWKLMRELNGTFYLVYYSGDAAFRDKLPCLSARKSRLDTTRKSGHYVYQYSSNTTVILSGAKDVDTKRKDNAYKHHNVMVVWYEEEKVYGKHDIELLYTDYRTCAVLKSTLLGIQMWVSSIHLKEAREIPWLCTIVYDLATDKPRQVLYDWKECPQRLNVNK</sequence>
<feature type="signal peptide" evidence="1">
    <location>
        <begin position="1"/>
        <end position="17"/>
    </location>
</feature>
<reference evidence="2" key="1">
    <citation type="submission" date="2019-12" db="EMBL/GenBank/DDBJ databases">
        <title>An insight into the sialome of adult female Ixodes ricinus ticks feeding for 6 days.</title>
        <authorList>
            <person name="Perner J."/>
            <person name="Ribeiro J.M.C."/>
        </authorList>
    </citation>
    <scope>NUCLEOTIDE SEQUENCE</scope>
    <source>
        <strain evidence="2">Semi-engorged</strain>
        <tissue evidence="2">Salivary glands</tissue>
    </source>
</reference>
<protein>
    <submittedName>
        <fullName evidence="2">Putative salivary lipocalin</fullName>
    </submittedName>
</protein>